<dbReference type="EMBL" id="JALBCA010000115">
    <property type="protein sequence ID" value="KAI2382631.1"/>
    <property type="molecule type" value="Genomic_DNA"/>
</dbReference>
<comment type="caution">
    <text evidence="1">The sequence shown here is derived from an EMBL/GenBank/DDBJ whole genome shotgun (WGS) entry which is preliminary data.</text>
</comment>
<organism evidence="1">
    <name type="scientific">Ophidiomyces ophidiicola</name>
    <dbReference type="NCBI Taxonomy" id="1387563"/>
    <lineage>
        <taxon>Eukaryota</taxon>
        <taxon>Fungi</taxon>
        <taxon>Dikarya</taxon>
        <taxon>Ascomycota</taxon>
        <taxon>Pezizomycotina</taxon>
        <taxon>Eurotiomycetes</taxon>
        <taxon>Eurotiomycetidae</taxon>
        <taxon>Onygenales</taxon>
        <taxon>Onygenaceae</taxon>
        <taxon>Ophidiomyces</taxon>
    </lineage>
</organism>
<name>A0ACB8UPP5_9EURO</name>
<gene>
    <name evidence="1" type="ORF">LOY88_005853</name>
</gene>
<accession>A0ACB8UPP5</accession>
<proteinExistence type="predicted"/>
<sequence length="756" mass="85825">MSTPGTSLTLRPAPSRGKCCAEPDYLSTESNSEPNRGSITNFTVEPYIATSPLETPQLEDLSLRDPVTPGKPRERHFPRQHQRVQQQQQPQQQQEQQPQQPSKQISLLPRPQPKVFTPNYDEGTQRVFAGAQKHSAYDFDSAVVSMSMVDAPKSANDEMPVNTLTLQPETRQISEDQLINEVRTIYAGLVLVEKKCVEIDRQQAKNPASLSNEQWQALIALHRTLLHEHHDFFLASQHPAASPALQKLASRYAMPARMWRHGIHSFLELLRHRLPEALDHMLAFIYTAYSMMALLLESVPSFEDTWIECLGDLARYRMAVEEADLRDREVWAGVARYWYNKAADKSPQVGRIQHHLAVLARPNILQQLFFYSKSLICVQPFPNAKESVLLLFNPLLESKEPTHHSPVMSSFVKAHGILFGKRSILAFLEYGLEFISYLKTQIGRTGSKWREQGVYIACANFASLLEYGADSVFMKLIQDAIDSPISIVNAKDDYHSASSALSLRPLSSLIPPASDGTAKFENSNEIISYATCFTFQVFTFVLKHIGDKNVLPHAHVSLAFLWSLSRVPKAMAYIQSEIPWQAVATFLNTLNTQGLNESRLRNETFPVPEIGMQRHLPEDFAMRGSIWCQLYYPLGFFDVSSLEDDDERFLEPPSVTVPRSERCLWLGHRLASMDRWITYDENRKEFVAKDISLELQNISRCTKLFEEAASFFDHRDEAQTPTQLQDALGSEDLDIKMSDAEPVQAVEPEFRSPEVT</sequence>
<evidence type="ECO:0000313" key="1">
    <source>
        <dbReference type="EMBL" id="KAI2382631.1"/>
    </source>
</evidence>
<protein>
    <submittedName>
        <fullName evidence="1">Uncharacterized protein</fullName>
    </submittedName>
</protein>
<reference evidence="1" key="1">
    <citation type="journal article" date="2022" name="bioRxiv">
        <title>Population genetic analysis of Ophidiomyces ophidiicola, the causative agent of snake fungal disease, indicates recent introductions to the USA.</title>
        <authorList>
            <person name="Ladner J.T."/>
            <person name="Palmer J.M."/>
            <person name="Ettinger C.L."/>
            <person name="Stajich J.E."/>
            <person name="Farrell T.M."/>
            <person name="Glorioso B.M."/>
            <person name="Lawson B."/>
            <person name="Price S.J."/>
            <person name="Stengle A.G."/>
            <person name="Grear D.A."/>
            <person name="Lorch J.M."/>
        </authorList>
    </citation>
    <scope>NUCLEOTIDE SEQUENCE</scope>
    <source>
        <strain evidence="1">NWHC 24266-5</strain>
    </source>
</reference>